<dbReference type="InterPro" id="IPR007813">
    <property type="entry name" value="PilN"/>
</dbReference>
<feature type="transmembrane region" description="Helical" evidence="1">
    <location>
        <begin position="34"/>
        <end position="57"/>
    </location>
</feature>
<dbReference type="Pfam" id="PF05137">
    <property type="entry name" value="PilN"/>
    <property type="match status" value="1"/>
</dbReference>
<dbReference type="AlphaFoldDB" id="A0A928VXX0"/>
<dbReference type="PANTHER" id="PTHR40278">
    <property type="entry name" value="DNA UTILIZATION PROTEIN HOFN"/>
    <property type="match status" value="1"/>
</dbReference>
<evidence type="ECO:0000313" key="3">
    <source>
        <dbReference type="Proteomes" id="UP000621799"/>
    </source>
</evidence>
<protein>
    <submittedName>
        <fullName evidence="2">PilN domain-containing protein</fullName>
    </submittedName>
</protein>
<evidence type="ECO:0000256" key="1">
    <source>
        <dbReference type="SAM" id="Phobius"/>
    </source>
</evidence>
<dbReference type="Proteomes" id="UP000621799">
    <property type="component" value="Unassembled WGS sequence"/>
</dbReference>
<keyword evidence="3" id="KW-1185">Reference proteome</keyword>
<name>A0A928VXX0_9CYAN</name>
<reference evidence="2" key="1">
    <citation type="submission" date="2020-10" db="EMBL/GenBank/DDBJ databases">
        <authorList>
            <person name="Castelo-Branco R."/>
            <person name="Eusebio N."/>
            <person name="Adriana R."/>
            <person name="Vieira A."/>
            <person name="Brugerolle De Fraissinette N."/>
            <person name="Rezende De Castro R."/>
            <person name="Schneider M.P."/>
            <person name="Vasconcelos V."/>
            <person name="Leao P.N."/>
        </authorList>
    </citation>
    <scope>NUCLEOTIDE SEQUENCE</scope>
    <source>
        <strain evidence="2">LEGE 11467</strain>
    </source>
</reference>
<keyword evidence="1" id="KW-1133">Transmembrane helix</keyword>
<keyword evidence="1" id="KW-0472">Membrane</keyword>
<gene>
    <name evidence="2" type="ORF">IQ235_05100</name>
</gene>
<comment type="caution">
    <text evidence="2">The sequence shown here is derived from an EMBL/GenBank/DDBJ whole genome shotgun (WGS) entry which is preliminary data.</text>
</comment>
<accession>A0A928VXX0</accession>
<dbReference type="PANTHER" id="PTHR40278:SF1">
    <property type="entry name" value="DNA UTILIZATION PROTEIN HOFN"/>
    <property type="match status" value="1"/>
</dbReference>
<evidence type="ECO:0000313" key="2">
    <source>
        <dbReference type="EMBL" id="MBE9040168.1"/>
    </source>
</evidence>
<dbReference type="EMBL" id="JADEXN010000061">
    <property type="protein sequence ID" value="MBE9040168.1"/>
    <property type="molecule type" value="Genomic_DNA"/>
</dbReference>
<sequence>MYSIDINFLNDREPLPETGGRESSRPPLEIPGKAALIAGGGVAVAFLLATAGAWVYFEKVQVPKLEAEKQKLENDLGVVAASEQRLLQIRTETDLVEKQTEALGSVFNYIKPWSALMQDMRDRIPPGVRISTVEQLEDETQAAVDPEAPPSAPPPSRLEIKGYAKSFNDVNDFTIVLQRSSFLQGSQTRLLEATLVDNPNQEIQASEDRFEGELKQVVEYTISTQLSSTPATELLPELQRKGAQGLVDRIKTLQQRGVI</sequence>
<proteinExistence type="predicted"/>
<keyword evidence="1" id="KW-0812">Transmembrane</keyword>
<organism evidence="2 3">
    <name type="scientific">Zarconia navalis LEGE 11467</name>
    <dbReference type="NCBI Taxonomy" id="1828826"/>
    <lineage>
        <taxon>Bacteria</taxon>
        <taxon>Bacillati</taxon>
        <taxon>Cyanobacteriota</taxon>
        <taxon>Cyanophyceae</taxon>
        <taxon>Oscillatoriophycideae</taxon>
        <taxon>Oscillatoriales</taxon>
        <taxon>Oscillatoriales incertae sedis</taxon>
        <taxon>Zarconia</taxon>
        <taxon>Zarconia navalis</taxon>
    </lineage>
</organism>
<dbReference type="RefSeq" id="WP_264320426.1">
    <property type="nucleotide sequence ID" value="NZ_JADEXN010000061.1"/>
</dbReference>
<dbReference type="InterPro" id="IPR052534">
    <property type="entry name" value="Extracell_DNA_Util/SecSys_Comp"/>
</dbReference>